<evidence type="ECO:0000256" key="1">
    <source>
        <dbReference type="ARBA" id="ARBA00022801"/>
    </source>
</evidence>
<gene>
    <name evidence="3" type="ORF">RDB_LOCUS184487</name>
</gene>
<dbReference type="PANTHER" id="PTHR48081">
    <property type="entry name" value="AB HYDROLASE SUPERFAMILY PROTEIN C4A8.06C"/>
    <property type="match status" value="1"/>
</dbReference>
<dbReference type="GO" id="GO:0016787">
    <property type="term" value="F:hydrolase activity"/>
    <property type="evidence" value="ECO:0007669"/>
    <property type="project" value="UniProtKB-KW"/>
</dbReference>
<name>A0A8H3DPJ8_9AGAM</name>
<evidence type="ECO:0000313" key="4">
    <source>
        <dbReference type="Proteomes" id="UP000663853"/>
    </source>
</evidence>
<evidence type="ECO:0000259" key="2">
    <source>
        <dbReference type="Pfam" id="PF07859"/>
    </source>
</evidence>
<protein>
    <recommendedName>
        <fullName evidence="2">Alpha/beta hydrolase fold-3 domain-containing protein</fullName>
    </recommendedName>
</protein>
<dbReference type="SUPFAM" id="SSF53474">
    <property type="entry name" value="alpha/beta-Hydrolases"/>
    <property type="match status" value="1"/>
</dbReference>
<keyword evidence="1" id="KW-0378">Hydrolase</keyword>
<dbReference type="InterPro" id="IPR050300">
    <property type="entry name" value="GDXG_lipolytic_enzyme"/>
</dbReference>
<accession>A0A8H3DPJ8</accession>
<dbReference type="InterPro" id="IPR013094">
    <property type="entry name" value="AB_hydrolase_3"/>
</dbReference>
<feature type="domain" description="Alpha/beta hydrolase fold-3" evidence="2">
    <location>
        <begin position="90"/>
        <end position="288"/>
    </location>
</feature>
<dbReference type="Proteomes" id="UP000663853">
    <property type="component" value="Unassembled WGS sequence"/>
</dbReference>
<dbReference type="EMBL" id="CAJMXA010004231">
    <property type="protein sequence ID" value="CAE6537779.1"/>
    <property type="molecule type" value="Genomic_DNA"/>
</dbReference>
<dbReference type="Pfam" id="PF07859">
    <property type="entry name" value="Abhydrolase_3"/>
    <property type="match status" value="1"/>
</dbReference>
<reference evidence="3" key="1">
    <citation type="submission" date="2021-01" db="EMBL/GenBank/DDBJ databases">
        <authorList>
            <person name="Kaushik A."/>
        </authorList>
    </citation>
    <scope>NUCLEOTIDE SEQUENCE</scope>
    <source>
        <strain evidence="3">AG6-10EEA</strain>
    </source>
</reference>
<dbReference type="Gene3D" id="3.40.50.1820">
    <property type="entry name" value="alpha/beta hydrolase"/>
    <property type="match status" value="1"/>
</dbReference>
<dbReference type="PANTHER" id="PTHR48081:SF8">
    <property type="entry name" value="ALPHA_BETA HYDROLASE FOLD-3 DOMAIN-CONTAINING PROTEIN-RELATED"/>
    <property type="match status" value="1"/>
</dbReference>
<sequence>MSSAAESFQSVRDQLDPEYREFVQSTITSRPPLHKLQWSSAIREAPRLVMDLGTTTPVEVGSKRAVNLGDYSVEVMIPPGEKPSQGWPVVLYVHGGGWVFGDASMDDEILSKACIDIQCATVSVDYRLAPEHPFPAGLDDAWNALIWLSQEGGGNIAAVVAQRASLASPPILLVYQALLIPAIDLSFSVDDRSRWTPSMVEHENIWSMPALNLFWFRDLYVPNVHDRTIPEVSPCFQEDKSAFEGMPPTWISVAELDTLCSEGKMYAAKLRTRGVSVTLKTLKGLPHTGLKANRVCNGVRNHHDELIEALRGAFSGGGKV</sequence>
<evidence type="ECO:0000313" key="3">
    <source>
        <dbReference type="EMBL" id="CAE6537779.1"/>
    </source>
</evidence>
<dbReference type="InterPro" id="IPR029058">
    <property type="entry name" value="AB_hydrolase_fold"/>
</dbReference>
<organism evidence="3 4">
    <name type="scientific">Rhizoctonia solani</name>
    <dbReference type="NCBI Taxonomy" id="456999"/>
    <lineage>
        <taxon>Eukaryota</taxon>
        <taxon>Fungi</taxon>
        <taxon>Dikarya</taxon>
        <taxon>Basidiomycota</taxon>
        <taxon>Agaricomycotina</taxon>
        <taxon>Agaricomycetes</taxon>
        <taxon>Cantharellales</taxon>
        <taxon>Ceratobasidiaceae</taxon>
        <taxon>Rhizoctonia</taxon>
    </lineage>
</organism>
<proteinExistence type="predicted"/>
<dbReference type="AlphaFoldDB" id="A0A8H3DPJ8"/>
<comment type="caution">
    <text evidence="3">The sequence shown here is derived from an EMBL/GenBank/DDBJ whole genome shotgun (WGS) entry which is preliminary data.</text>
</comment>